<evidence type="ECO:0000313" key="2">
    <source>
        <dbReference type="Proteomes" id="UP000824533"/>
    </source>
</evidence>
<dbReference type="EMBL" id="CM034392">
    <property type="protein sequence ID" value="KAJ0180515.1"/>
    <property type="molecule type" value="Genomic_DNA"/>
</dbReference>
<name>A0ACC1D9K1_9NEOP</name>
<evidence type="ECO:0000313" key="1">
    <source>
        <dbReference type="EMBL" id="KAJ0180515.1"/>
    </source>
</evidence>
<protein>
    <submittedName>
        <fullName evidence="1">Uncharacterized protein</fullName>
    </submittedName>
</protein>
<keyword evidence="2" id="KW-1185">Reference proteome</keyword>
<gene>
    <name evidence="1" type="ORF">K1T71_003919</name>
</gene>
<organism evidence="1 2">
    <name type="scientific">Dendrolimus kikuchii</name>
    <dbReference type="NCBI Taxonomy" id="765133"/>
    <lineage>
        <taxon>Eukaryota</taxon>
        <taxon>Metazoa</taxon>
        <taxon>Ecdysozoa</taxon>
        <taxon>Arthropoda</taxon>
        <taxon>Hexapoda</taxon>
        <taxon>Insecta</taxon>
        <taxon>Pterygota</taxon>
        <taxon>Neoptera</taxon>
        <taxon>Endopterygota</taxon>
        <taxon>Lepidoptera</taxon>
        <taxon>Glossata</taxon>
        <taxon>Ditrysia</taxon>
        <taxon>Bombycoidea</taxon>
        <taxon>Lasiocampidae</taxon>
        <taxon>Dendrolimus</taxon>
    </lineage>
</organism>
<reference evidence="1 2" key="1">
    <citation type="journal article" date="2021" name="Front. Genet.">
        <title>Chromosome-Level Genome Assembly Reveals Significant Gene Expansion in the Toll and IMD Signaling Pathways of Dendrolimus kikuchii.</title>
        <authorList>
            <person name="Zhou J."/>
            <person name="Wu P."/>
            <person name="Xiong Z."/>
            <person name="Liu N."/>
            <person name="Zhao N."/>
            <person name="Ji M."/>
            <person name="Qiu Y."/>
            <person name="Yang B."/>
        </authorList>
    </citation>
    <scope>NUCLEOTIDE SEQUENCE [LARGE SCALE GENOMIC DNA]</scope>
    <source>
        <strain evidence="1">Ann1</strain>
    </source>
</reference>
<dbReference type="Proteomes" id="UP000824533">
    <property type="component" value="Linkage Group LG06"/>
</dbReference>
<proteinExistence type="predicted"/>
<sequence>MAFVYSCCFWFSLRLGGILIGIFSIFQALLILIICGLVHAHTQQVIDEIKRWSTSLNLQSSTNYIEQFIIYIIEEPDKCITICTTLLCIYIVICLAFIYGAYSCNNIWMVTYTLVELVRLIMLSALIATCLLLLKQNTMDIGLLIGASVTSGFFLLGMFYLWICAANLPILINEMERDEQNEKINKLQKLIEINNRSTHLGGLDDIPYHVDIPSIPARELFVSRTKYPHRFQNSGSFDS</sequence>
<comment type="caution">
    <text evidence="1">The sequence shown here is derived from an EMBL/GenBank/DDBJ whole genome shotgun (WGS) entry which is preliminary data.</text>
</comment>
<accession>A0ACC1D9K1</accession>